<dbReference type="AlphaFoldDB" id="A0A653AJG6"/>
<accession>A0A653AJG6</accession>
<keyword evidence="1" id="KW-0812">Transmembrane</keyword>
<keyword evidence="1" id="KW-0472">Membrane</keyword>
<feature type="domain" description="DNA mimic protein DMP19 C-terminal" evidence="2">
    <location>
        <begin position="64"/>
        <end position="157"/>
    </location>
</feature>
<name>A0A653AJG6_9BACT</name>
<dbReference type="Gene3D" id="1.20.1420.60">
    <property type="match status" value="1"/>
</dbReference>
<dbReference type="Pfam" id="PF14300">
    <property type="entry name" value="DMP19"/>
    <property type="match status" value="1"/>
</dbReference>
<evidence type="ECO:0000256" key="1">
    <source>
        <dbReference type="SAM" id="Phobius"/>
    </source>
</evidence>
<reference evidence="3" key="1">
    <citation type="submission" date="2018-07" db="EMBL/GenBank/DDBJ databases">
        <authorList>
            <consortium name="Genoscope - CEA"/>
            <person name="William W."/>
        </authorList>
    </citation>
    <scope>NUCLEOTIDE SEQUENCE</scope>
    <source>
        <strain evidence="3">IK1</strain>
    </source>
</reference>
<evidence type="ECO:0000313" key="3">
    <source>
        <dbReference type="EMBL" id="VBB48213.1"/>
    </source>
</evidence>
<feature type="transmembrane region" description="Helical" evidence="1">
    <location>
        <begin position="12"/>
        <end position="30"/>
    </location>
</feature>
<organism evidence="3">
    <name type="scientific">uncultured Paludibacter sp</name>
    <dbReference type="NCBI Taxonomy" id="497635"/>
    <lineage>
        <taxon>Bacteria</taxon>
        <taxon>Pseudomonadati</taxon>
        <taxon>Bacteroidota</taxon>
        <taxon>Bacteroidia</taxon>
        <taxon>Bacteroidales</taxon>
        <taxon>Paludibacteraceae</taxon>
        <taxon>Paludibacter</taxon>
        <taxon>environmental samples</taxon>
    </lineage>
</organism>
<protein>
    <recommendedName>
        <fullName evidence="2">DNA mimic protein DMP19 C-terminal domain-containing protein</fullName>
    </recommendedName>
</protein>
<dbReference type="EMBL" id="UPXZ01000039">
    <property type="protein sequence ID" value="VBB48213.1"/>
    <property type="molecule type" value="Genomic_DNA"/>
</dbReference>
<sequence>MINQTRISSSMKISKPIILFFILMNIFSFLNCTTKNQHKIGTYKEVKNTLKESKQPEKTPVGDIEELEGEVNNGGFNQYFFNSSGQNCFATLKLLKEKKKYKTAKLLEEAINLINPNHLSEEELIKKIRNREVEELDDDTISEKLNKLDELFYKNPDGI</sequence>
<proteinExistence type="predicted"/>
<dbReference type="InterPro" id="IPR025402">
    <property type="entry name" value="DMP19_C"/>
</dbReference>
<keyword evidence="1" id="KW-1133">Transmembrane helix</keyword>
<gene>
    <name evidence="3" type="ORF">TRIP_D440231</name>
</gene>
<evidence type="ECO:0000259" key="2">
    <source>
        <dbReference type="Pfam" id="PF14300"/>
    </source>
</evidence>